<dbReference type="AlphaFoldDB" id="C0ZBN9"/>
<sequence length="34" mass="4000">MKRFISLLLSPNHNTVIIVPDWIAICYDEGKKRK</sequence>
<proteinExistence type="predicted"/>
<accession>C0ZBN9</accession>
<protein>
    <submittedName>
        <fullName evidence="1">Uncharacterized protein</fullName>
    </submittedName>
</protein>
<gene>
    <name evidence="1" type="ordered locus">BBR47_22210</name>
</gene>
<keyword evidence="2" id="KW-1185">Reference proteome</keyword>
<name>C0ZBN9_BREBN</name>
<evidence type="ECO:0000313" key="2">
    <source>
        <dbReference type="Proteomes" id="UP000001877"/>
    </source>
</evidence>
<dbReference type="KEGG" id="bbe:BBR47_22210"/>
<organism evidence="1 2">
    <name type="scientific">Brevibacillus brevis (strain 47 / JCM 6285 / NBRC 100599)</name>
    <dbReference type="NCBI Taxonomy" id="358681"/>
    <lineage>
        <taxon>Bacteria</taxon>
        <taxon>Bacillati</taxon>
        <taxon>Bacillota</taxon>
        <taxon>Bacilli</taxon>
        <taxon>Bacillales</taxon>
        <taxon>Paenibacillaceae</taxon>
        <taxon>Brevibacillus</taxon>
    </lineage>
</organism>
<reference evidence="1 2" key="1">
    <citation type="submission" date="2005-03" db="EMBL/GenBank/DDBJ databases">
        <title>Brevibacillus brevis strain 47, complete genome.</title>
        <authorList>
            <person name="Hosoyama A."/>
            <person name="Yamada R."/>
            <person name="Hongo Y."/>
            <person name="Terui Y."/>
            <person name="Ankai A."/>
            <person name="Masuyama W."/>
            <person name="Sekiguchi M."/>
            <person name="Takeda T."/>
            <person name="Asano K."/>
            <person name="Ohji S."/>
            <person name="Ichikawa N."/>
            <person name="Narita S."/>
            <person name="Aoki N."/>
            <person name="Miura H."/>
            <person name="Matsushita S."/>
            <person name="Sekigawa T."/>
            <person name="Yamagata H."/>
            <person name="Yoshikawa H."/>
            <person name="Udaka S."/>
            <person name="Tanikawa S."/>
            <person name="Fujita N."/>
        </authorList>
    </citation>
    <scope>NUCLEOTIDE SEQUENCE [LARGE SCALE GENOMIC DNA]</scope>
    <source>
        <strain evidence="2">47 / JCM 6285 / NBRC 100599</strain>
    </source>
</reference>
<evidence type="ECO:0000313" key="1">
    <source>
        <dbReference type="EMBL" id="BAH43198.1"/>
    </source>
</evidence>
<dbReference type="Proteomes" id="UP000001877">
    <property type="component" value="Chromosome"/>
</dbReference>
<dbReference type="HOGENOM" id="CLU_3372478_0_0_9"/>
<dbReference type="EMBL" id="AP008955">
    <property type="protein sequence ID" value="BAH43198.1"/>
    <property type="molecule type" value="Genomic_DNA"/>
</dbReference>